<dbReference type="EMBL" id="JAPTMU010000001">
    <property type="protein sequence ID" value="KAJ4949391.1"/>
    <property type="molecule type" value="Genomic_DNA"/>
</dbReference>
<accession>A0AAD6BQY8</accession>
<reference evidence="1" key="1">
    <citation type="submission" date="2022-11" db="EMBL/GenBank/DDBJ databases">
        <title>Chromosome-level genome of Pogonophryne albipinna.</title>
        <authorList>
            <person name="Jo E."/>
        </authorList>
    </citation>
    <scope>NUCLEOTIDE SEQUENCE</scope>
    <source>
        <strain evidence="1">SGF0006</strain>
        <tissue evidence="1">Muscle</tissue>
    </source>
</reference>
<name>A0AAD6BQY8_9TELE</name>
<keyword evidence="2" id="KW-1185">Reference proteome</keyword>
<protein>
    <submittedName>
        <fullName evidence="1">Uncharacterized protein</fullName>
    </submittedName>
</protein>
<comment type="caution">
    <text evidence="1">The sequence shown here is derived from an EMBL/GenBank/DDBJ whole genome shotgun (WGS) entry which is preliminary data.</text>
</comment>
<gene>
    <name evidence="1" type="ORF">JOQ06_020906</name>
</gene>
<dbReference type="AlphaFoldDB" id="A0AAD6BQY8"/>
<evidence type="ECO:0000313" key="1">
    <source>
        <dbReference type="EMBL" id="KAJ4949391.1"/>
    </source>
</evidence>
<feature type="non-terminal residue" evidence="1">
    <location>
        <position position="1"/>
    </location>
</feature>
<evidence type="ECO:0000313" key="2">
    <source>
        <dbReference type="Proteomes" id="UP001219934"/>
    </source>
</evidence>
<sequence length="182" mass="20188">SYPGFFLEPVLNPGLPGEGAAACPVGHRVSWLDELLDSHHTTYSSISNTRTTQTIGARQSHTTLRTVPGLHSQKLSPSISAATHLPTKIVIISIGINNKDDDPQRNTSKQLSTQTRNILFLNNSLTRHHNTLQPIPQKAFRTGQDHVHWTFPHRPTHPGLLVQRVTFLNTSEPNPAKRINLP</sequence>
<dbReference type="Proteomes" id="UP001219934">
    <property type="component" value="Unassembled WGS sequence"/>
</dbReference>
<organism evidence="1 2">
    <name type="scientific">Pogonophryne albipinna</name>
    <dbReference type="NCBI Taxonomy" id="1090488"/>
    <lineage>
        <taxon>Eukaryota</taxon>
        <taxon>Metazoa</taxon>
        <taxon>Chordata</taxon>
        <taxon>Craniata</taxon>
        <taxon>Vertebrata</taxon>
        <taxon>Euteleostomi</taxon>
        <taxon>Actinopterygii</taxon>
        <taxon>Neopterygii</taxon>
        <taxon>Teleostei</taxon>
        <taxon>Neoteleostei</taxon>
        <taxon>Acanthomorphata</taxon>
        <taxon>Eupercaria</taxon>
        <taxon>Perciformes</taxon>
        <taxon>Notothenioidei</taxon>
        <taxon>Pogonophryne</taxon>
    </lineage>
</organism>
<proteinExistence type="predicted"/>